<name>A0A834HSL0_RHYFE</name>
<gene>
    <name evidence="3" type="ORF">GWI33_021431</name>
    <name evidence="2" type="ORF">GWI33_021432</name>
</gene>
<evidence type="ECO:0000313" key="2">
    <source>
        <dbReference type="EMBL" id="KAF7265131.1"/>
    </source>
</evidence>
<evidence type="ECO:0000256" key="1">
    <source>
        <dbReference type="SAM" id="Phobius"/>
    </source>
</evidence>
<keyword evidence="1" id="KW-1133">Transmembrane helix</keyword>
<keyword evidence="1" id="KW-0812">Transmembrane</keyword>
<feature type="transmembrane region" description="Helical" evidence="1">
    <location>
        <begin position="38"/>
        <end position="59"/>
    </location>
</feature>
<accession>A0A834HSL0</accession>
<dbReference type="Proteomes" id="UP000625711">
    <property type="component" value="Unassembled WGS sequence"/>
</dbReference>
<protein>
    <submittedName>
        <fullName evidence="2">Uncharacterized protein</fullName>
    </submittedName>
</protein>
<reference evidence="2" key="1">
    <citation type="submission" date="2020-08" db="EMBL/GenBank/DDBJ databases">
        <title>Genome sequencing and assembly of the red palm weevil Rhynchophorus ferrugineus.</title>
        <authorList>
            <person name="Dias G.B."/>
            <person name="Bergman C.M."/>
            <person name="Manee M."/>
        </authorList>
    </citation>
    <scope>NUCLEOTIDE SEQUENCE</scope>
    <source>
        <strain evidence="2">AA-2017</strain>
        <tissue evidence="2">Whole larva</tissue>
    </source>
</reference>
<evidence type="ECO:0000313" key="3">
    <source>
        <dbReference type="EMBL" id="KAF7265132.1"/>
    </source>
</evidence>
<comment type="caution">
    <text evidence="2">The sequence shown here is derived from an EMBL/GenBank/DDBJ whole genome shotgun (WGS) entry which is preliminary data.</text>
</comment>
<organism evidence="2 4">
    <name type="scientific">Rhynchophorus ferrugineus</name>
    <name type="common">Red palm weevil</name>
    <name type="synonym">Curculio ferrugineus</name>
    <dbReference type="NCBI Taxonomy" id="354439"/>
    <lineage>
        <taxon>Eukaryota</taxon>
        <taxon>Metazoa</taxon>
        <taxon>Ecdysozoa</taxon>
        <taxon>Arthropoda</taxon>
        <taxon>Hexapoda</taxon>
        <taxon>Insecta</taxon>
        <taxon>Pterygota</taxon>
        <taxon>Neoptera</taxon>
        <taxon>Endopterygota</taxon>
        <taxon>Coleoptera</taxon>
        <taxon>Polyphaga</taxon>
        <taxon>Cucujiformia</taxon>
        <taxon>Curculionidae</taxon>
        <taxon>Dryophthorinae</taxon>
        <taxon>Rhynchophorus</taxon>
    </lineage>
</organism>
<keyword evidence="4" id="KW-1185">Reference proteome</keyword>
<keyword evidence="1" id="KW-0472">Membrane</keyword>
<dbReference type="OrthoDB" id="297496at2759"/>
<dbReference type="EMBL" id="JAACXV010014720">
    <property type="protein sequence ID" value="KAF7265131.1"/>
    <property type="molecule type" value="Genomic_DNA"/>
</dbReference>
<proteinExistence type="predicted"/>
<evidence type="ECO:0000313" key="4">
    <source>
        <dbReference type="Proteomes" id="UP000625711"/>
    </source>
</evidence>
<sequence length="62" mass="6905">MADNDEKRVTAPLISETRVLISSSMDFKSRVRGWLRQLKIKTFCQHIGLLVALAGYTVLGGL</sequence>
<dbReference type="AlphaFoldDB" id="A0A834HSL0"/>
<feature type="non-terminal residue" evidence="2">
    <location>
        <position position="62"/>
    </location>
</feature>
<dbReference type="EMBL" id="JAACXV010014719">
    <property type="protein sequence ID" value="KAF7265132.1"/>
    <property type="molecule type" value="Genomic_DNA"/>
</dbReference>